<protein>
    <submittedName>
        <fullName evidence="1">DNA-binding CsgD family transcriptional regulator</fullName>
    </submittedName>
</protein>
<dbReference type="SUPFAM" id="SSF46894">
    <property type="entry name" value="C-terminal effector domain of the bipartite response regulators"/>
    <property type="match status" value="1"/>
</dbReference>
<dbReference type="InterPro" id="IPR036388">
    <property type="entry name" value="WH-like_DNA-bd_sf"/>
</dbReference>
<name>A0A7W6G012_9SPHN</name>
<comment type="caution">
    <text evidence="1">The sequence shown here is derived from an EMBL/GenBank/DDBJ whole genome shotgun (WGS) entry which is preliminary data.</text>
</comment>
<dbReference type="AlphaFoldDB" id="A0A7W6G012"/>
<dbReference type="InterPro" id="IPR016032">
    <property type="entry name" value="Sig_transdc_resp-reg_C-effctor"/>
</dbReference>
<keyword evidence="1" id="KW-0238">DNA-binding</keyword>
<dbReference type="EMBL" id="JACIDY010000005">
    <property type="protein sequence ID" value="MBB3940712.1"/>
    <property type="molecule type" value="Genomic_DNA"/>
</dbReference>
<dbReference type="GO" id="GO:0003677">
    <property type="term" value="F:DNA binding"/>
    <property type="evidence" value="ECO:0007669"/>
    <property type="project" value="UniProtKB-KW"/>
</dbReference>
<evidence type="ECO:0000313" key="2">
    <source>
        <dbReference type="Proteomes" id="UP000561459"/>
    </source>
</evidence>
<accession>A0A7W6G012</accession>
<keyword evidence="2" id="KW-1185">Reference proteome</keyword>
<dbReference type="Gene3D" id="1.10.10.10">
    <property type="entry name" value="Winged helix-like DNA-binding domain superfamily/Winged helix DNA-binding domain"/>
    <property type="match status" value="1"/>
</dbReference>
<proteinExistence type="predicted"/>
<dbReference type="RefSeq" id="WP_183617298.1">
    <property type="nucleotide sequence ID" value="NZ_JACIDY010000005.1"/>
</dbReference>
<organism evidence="1 2">
    <name type="scientific">Novosphingobium fluoreni</name>
    <dbReference type="NCBI Taxonomy" id="1391222"/>
    <lineage>
        <taxon>Bacteria</taxon>
        <taxon>Pseudomonadati</taxon>
        <taxon>Pseudomonadota</taxon>
        <taxon>Alphaproteobacteria</taxon>
        <taxon>Sphingomonadales</taxon>
        <taxon>Sphingomonadaceae</taxon>
        <taxon>Novosphingobium</taxon>
    </lineage>
</organism>
<sequence>MPRPNPRMDEFADLLAEDLTIAEITRRMGISRDVANGMLRSIRTKLGPQAV</sequence>
<gene>
    <name evidence="1" type="ORF">GGR39_002369</name>
</gene>
<dbReference type="GO" id="GO:0006355">
    <property type="term" value="P:regulation of DNA-templated transcription"/>
    <property type="evidence" value="ECO:0007669"/>
    <property type="project" value="InterPro"/>
</dbReference>
<evidence type="ECO:0000313" key="1">
    <source>
        <dbReference type="EMBL" id="MBB3940712.1"/>
    </source>
</evidence>
<dbReference type="Proteomes" id="UP000561459">
    <property type="component" value="Unassembled WGS sequence"/>
</dbReference>
<reference evidence="1 2" key="1">
    <citation type="submission" date="2020-08" db="EMBL/GenBank/DDBJ databases">
        <title>Genomic Encyclopedia of Type Strains, Phase IV (KMG-IV): sequencing the most valuable type-strain genomes for metagenomic binning, comparative biology and taxonomic classification.</title>
        <authorList>
            <person name="Goeker M."/>
        </authorList>
    </citation>
    <scope>NUCLEOTIDE SEQUENCE [LARGE SCALE GENOMIC DNA]</scope>
    <source>
        <strain evidence="1 2">DSM 27568</strain>
    </source>
</reference>